<evidence type="ECO:0000313" key="4">
    <source>
        <dbReference type="Proteomes" id="UP000076882"/>
    </source>
</evidence>
<dbReference type="GO" id="GO:0005737">
    <property type="term" value="C:cytoplasm"/>
    <property type="evidence" value="ECO:0007669"/>
    <property type="project" value="InterPro"/>
</dbReference>
<dbReference type="Gene3D" id="2.40.33.40">
    <property type="entry name" value="Phosphotransferase system, glucitol/sorbitol-specific IIA component"/>
    <property type="match status" value="1"/>
</dbReference>
<gene>
    <name evidence="2" type="ORF">Lp19_0830</name>
    <name evidence="3" type="ORF">LPJSA22_03227</name>
</gene>
<evidence type="ECO:0000313" key="3">
    <source>
        <dbReference type="EMBL" id="ODO63205.1"/>
    </source>
</evidence>
<sequence>MKTNEAIMYQTNVKEIGQDAQDFSEIKMAIFFGDTAPDALRSSCYLIEVYPVNGVIKPGMSLVVDNEDFEITAVGREVQRNLVNLGHMAVSFTGKQQAELAGTMYVADKELPIISIGSTITIKE</sequence>
<dbReference type="EC" id="2.7.1.191" evidence="3"/>
<dbReference type="InterPro" id="IPR036665">
    <property type="entry name" value="PTS_IIA_glucitol/sorbitol_sf"/>
</dbReference>
<dbReference type="RefSeq" id="WP_011102257.1">
    <property type="nucleotide sequence ID" value="NZ_AP028145.1"/>
</dbReference>
<dbReference type="EMBL" id="MCOL01000001">
    <property type="protein sequence ID" value="ODO63205.1"/>
    <property type="molecule type" value="Genomic_DNA"/>
</dbReference>
<dbReference type="Proteomes" id="UP000094892">
    <property type="component" value="Unassembled WGS sequence"/>
</dbReference>
<dbReference type="Pfam" id="PF03829">
    <property type="entry name" value="PTSIIA_gutA"/>
    <property type="match status" value="1"/>
</dbReference>
<dbReference type="AlphaFoldDB" id="A0A151G624"/>
<dbReference type="PANTHER" id="PTHR40398:SF1">
    <property type="entry name" value="PTS SYSTEM GLUCITOL_SORBITOL-SPECIFIC EIIA COMPONENT"/>
    <property type="match status" value="1"/>
</dbReference>
<dbReference type="InterPro" id="IPR004716">
    <property type="entry name" value="PTS_IIA_glucitol/sorbitol-sp"/>
</dbReference>
<dbReference type="PROSITE" id="PS51097">
    <property type="entry name" value="PTS_EIIA_TYPE_5"/>
    <property type="match status" value="1"/>
</dbReference>
<dbReference type="SUPFAM" id="SSF141530">
    <property type="entry name" value="PTSIIA/GutA-like"/>
    <property type="match status" value="1"/>
</dbReference>
<protein>
    <submittedName>
        <fullName evidence="2">PTS system glucitol/sorbitol-specific IIAcomponent</fullName>
    </submittedName>
    <submittedName>
        <fullName evidence="3">Protein-N(Pi)-phosphohistidine--sugar phosphotransferase</fullName>
        <ecNumber evidence="3">2.7.1.191</ecNumber>
    </submittedName>
</protein>
<reference evidence="2 4" key="1">
    <citation type="submission" date="2016-03" db="EMBL/GenBank/DDBJ databases">
        <title>Comparative genomics of 54 Lactobacillus plantarum strains reveals genomic uncoupling from niche constraints.</title>
        <authorList>
            <person name="Martino M.E."/>
        </authorList>
    </citation>
    <scope>NUCLEOTIDE SEQUENCE [LARGE SCALE GENOMIC DNA]</scope>
    <source>
        <strain evidence="2 4">19.1</strain>
    </source>
</reference>
<keyword evidence="3" id="KW-0808">Transferase</keyword>
<evidence type="ECO:0000256" key="1">
    <source>
        <dbReference type="PROSITE-ProRule" id="PRU00420"/>
    </source>
</evidence>
<proteinExistence type="predicted"/>
<dbReference type="Proteomes" id="UP000076882">
    <property type="component" value="Unassembled WGS sequence"/>
</dbReference>
<dbReference type="GO" id="GO:0008982">
    <property type="term" value="F:protein-N(PI)-phosphohistidine-sugar phosphotransferase activity"/>
    <property type="evidence" value="ECO:0007669"/>
    <property type="project" value="InterPro"/>
</dbReference>
<dbReference type="EMBL" id="LUXM01000018">
    <property type="protein sequence ID" value="KZU96854.1"/>
    <property type="molecule type" value="Genomic_DNA"/>
</dbReference>
<name>A0A151G624_LACPN</name>
<dbReference type="GO" id="GO:0009401">
    <property type="term" value="P:phosphoenolpyruvate-dependent sugar phosphotransferase system"/>
    <property type="evidence" value="ECO:0007669"/>
    <property type="project" value="InterPro"/>
</dbReference>
<evidence type="ECO:0000313" key="5">
    <source>
        <dbReference type="Proteomes" id="UP000094892"/>
    </source>
</evidence>
<accession>A0A151G624</accession>
<comment type="caution">
    <text evidence="1">Lacks conserved residue(s) required for the propagation of feature annotation.</text>
</comment>
<dbReference type="PANTHER" id="PTHR40398">
    <property type="entry name" value="PTS SYSTEM GLUCITOL/SORBITOL-SPECIFIC EIIA COMPONENT"/>
    <property type="match status" value="1"/>
</dbReference>
<reference evidence="3 5" key="2">
    <citation type="submission" date="2016-08" db="EMBL/GenBank/DDBJ databases">
        <title>Genome sequencing of Lactobacillus plantarum JSA22, isolated from fermented soybean paste.</title>
        <authorList>
            <person name="Choi H.S."/>
        </authorList>
    </citation>
    <scope>NUCLEOTIDE SEQUENCE [LARGE SCALE GENOMIC DNA]</scope>
    <source>
        <strain evidence="3 5">JSA22</strain>
    </source>
</reference>
<comment type="caution">
    <text evidence="3">The sequence shown here is derived from an EMBL/GenBank/DDBJ whole genome shotgun (WGS) entry which is preliminary data.</text>
</comment>
<organism evidence="3 5">
    <name type="scientific">Lactiplantibacillus plantarum</name>
    <name type="common">Lactobacillus plantarum</name>
    <dbReference type="NCBI Taxonomy" id="1590"/>
    <lineage>
        <taxon>Bacteria</taxon>
        <taxon>Bacillati</taxon>
        <taxon>Bacillota</taxon>
        <taxon>Bacilli</taxon>
        <taxon>Lactobacillales</taxon>
        <taxon>Lactobacillaceae</taxon>
        <taxon>Lactiplantibacillus</taxon>
    </lineage>
</organism>
<evidence type="ECO:0000313" key="2">
    <source>
        <dbReference type="EMBL" id="KZU96854.1"/>
    </source>
</evidence>
<dbReference type="GO" id="GO:0016301">
    <property type="term" value="F:kinase activity"/>
    <property type="evidence" value="ECO:0007669"/>
    <property type="project" value="TreeGrafter"/>
</dbReference>
<dbReference type="PATRIC" id="fig|1590.144.peg.3116"/>
<dbReference type="KEGG" id="lpb:SH83_14995"/>